<evidence type="ECO:0000313" key="1">
    <source>
        <dbReference type="EMBL" id="SPP81956.1"/>
    </source>
</evidence>
<accession>A0A3B0K8K0</accession>
<gene>
    <name evidence="1" type="ORF">DGUA_6G013728</name>
</gene>
<organism evidence="1 2">
    <name type="scientific">Drosophila guanche</name>
    <name type="common">Fruit fly</name>
    <dbReference type="NCBI Taxonomy" id="7266"/>
    <lineage>
        <taxon>Eukaryota</taxon>
        <taxon>Metazoa</taxon>
        <taxon>Ecdysozoa</taxon>
        <taxon>Arthropoda</taxon>
        <taxon>Hexapoda</taxon>
        <taxon>Insecta</taxon>
        <taxon>Pterygota</taxon>
        <taxon>Neoptera</taxon>
        <taxon>Endopterygota</taxon>
        <taxon>Diptera</taxon>
        <taxon>Brachycera</taxon>
        <taxon>Muscomorpha</taxon>
        <taxon>Ephydroidea</taxon>
        <taxon>Drosophilidae</taxon>
        <taxon>Drosophila</taxon>
        <taxon>Sophophora</taxon>
    </lineage>
</organism>
<proteinExistence type="predicted"/>
<protein>
    <submittedName>
        <fullName evidence="1">Uncharacterized protein</fullName>
    </submittedName>
</protein>
<evidence type="ECO:0000313" key="2">
    <source>
        <dbReference type="Proteomes" id="UP000268350"/>
    </source>
</evidence>
<dbReference type="AlphaFoldDB" id="A0A3B0K8K0"/>
<keyword evidence="2" id="KW-1185">Reference proteome</keyword>
<dbReference type="Proteomes" id="UP000268350">
    <property type="component" value="Unassembled WGS sequence"/>
</dbReference>
<name>A0A3B0K8K0_DROGU</name>
<sequence length="105" mass="12437">MKETSKKCTLNIVNKNVIHVKLFSLAEFNLTKEKFNKNKVMYYSYTPKQIKPHTVILRNLPLEIYNAEEVKEALVEAVPELNIMSVKAYKDKLWMIQIDLRPLRR</sequence>
<reference evidence="2" key="1">
    <citation type="submission" date="2018-01" db="EMBL/GenBank/DDBJ databases">
        <authorList>
            <person name="Alioto T."/>
            <person name="Alioto T."/>
        </authorList>
    </citation>
    <scope>NUCLEOTIDE SEQUENCE [LARGE SCALE GENOMIC DNA]</scope>
</reference>
<dbReference type="EMBL" id="OUUW01000006">
    <property type="protein sequence ID" value="SPP81956.1"/>
    <property type="molecule type" value="Genomic_DNA"/>
</dbReference>